<dbReference type="Proteomes" id="UP000272140">
    <property type="component" value="Unassembled WGS sequence"/>
</dbReference>
<dbReference type="InterPro" id="IPR018724">
    <property type="entry name" value="2OG-Fe_dioxygenase"/>
</dbReference>
<name>A0A3R9BHY7_9BURK</name>
<protein>
    <submittedName>
        <fullName evidence="1">Agglutination protein</fullName>
    </submittedName>
</protein>
<dbReference type="Gene3D" id="2.60.120.620">
    <property type="entry name" value="q2cbj1_9rhob like domain"/>
    <property type="match status" value="1"/>
</dbReference>
<reference evidence="2" key="1">
    <citation type="submission" date="2018-11" db="EMBL/GenBank/DDBJ databases">
        <title>FDA dAtabase for Regulatory Grade micrObial Sequences (FDA-ARGOS): Supporting development and validation of Infectious Disease Dx tests.</title>
        <authorList>
            <person name="Goldberg B."/>
            <person name="Campos J."/>
            <person name="Tallon L."/>
            <person name="Sadzewicz L."/>
            <person name="Zhao X."/>
            <person name="Vavikolanu K."/>
            <person name="Mehta A."/>
            <person name="Aluvathingal J."/>
            <person name="Nadendla S."/>
            <person name="Geyer C."/>
            <person name="Nandy P."/>
            <person name="Yan Y."/>
            <person name="Sichtig H."/>
        </authorList>
    </citation>
    <scope>NUCLEOTIDE SEQUENCE [LARGE SCALE GENOMIC DNA]</scope>
    <source>
        <strain evidence="2">FDAARGOS_544</strain>
    </source>
</reference>
<evidence type="ECO:0000313" key="1">
    <source>
        <dbReference type="EMBL" id="RSC10351.1"/>
    </source>
</evidence>
<dbReference type="RefSeq" id="WP_054928462.1">
    <property type="nucleotide sequence ID" value="NZ_RKIO01000003.1"/>
</dbReference>
<organism evidence="1 2">
    <name type="scientific">Burkholderia cenocepacia</name>
    <dbReference type="NCBI Taxonomy" id="95486"/>
    <lineage>
        <taxon>Bacteria</taxon>
        <taxon>Pseudomonadati</taxon>
        <taxon>Pseudomonadota</taxon>
        <taxon>Betaproteobacteria</taxon>
        <taxon>Burkholderiales</taxon>
        <taxon>Burkholderiaceae</taxon>
        <taxon>Burkholderia</taxon>
        <taxon>Burkholderia cepacia complex</taxon>
    </lineage>
</organism>
<dbReference type="GO" id="GO:0051213">
    <property type="term" value="F:dioxygenase activity"/>
    <property type="evidence" value="ECO:0007669"/>
    <property type="project" value="InterPro"/>
</dbReference>
<dbReference type="Pfam" id="PF10014">
    <property type="entry name" value="2OG-Fe_Oxy_2"/>
    <property type="match status" value="1"/>
</dbReference>
<comment type="caution">
    <text evidence="1">The sequence shown here is derived from an EMBL/GenBank/DDBJ whole genome shotgun (WGS) entry which is preliminary data.</text>
</comment>
<dbReference type="EMBL" id="RKIO01000003">
    <property type="protein sequence ID" value="RSC10351.1"/>
    <property type="molecule type" value="Genomic_DNA"/>
</dbReference>
<proteinExistence type="predicted"/>
<gene>
    <name evidence="1" type="ORF">EGT41_18020</name>
</gene>
<dbReference type="AlphaFoldDB" id="A0A3R9BHY7"/>
<accession>A0A3R9BHY7</accession>
<sequence length="240" mass="27470">MAIKSDIHLRDALSTAGHIHGNTSDLFAEDLTETTDWKQFADSWNDMPVDDYMADRGRYRHRRFAEFRQTENAHDIEELATTTYRQSKDYNHLNGGIDRHYSSIEPRIKRNTAFRSILGRFHALIPQAHESGTWLIQVFQNRIYARTGELGKPTPEGMHRDGVDFVLSLLINRNNVVGGESGTYCGITDRELSQVTLKRPGDYIFLDDRRMKHAVRPITPAVATMPGYRDVLIAMFTAQT</sequence>
<evidence type="ECO:0000313" key="2">
    <source>
        <dbReference type="Proteomes" id="UP000272140"/>
    </source>
</evidence>